<evidence type="ECO:0000313" key="2">
    <source>
        <dbReference type="EMBL" id="KAK7866318.1"/>
    </source>
</evidence>
<proteinExistence type="predicted"/>
<dbReference type="EMBL" id="JAZDUA010000150">
    <property type="protein sequence ID" value="KAK7866318.1"/>
    <property type="molecule type" value="Genomic_DNA"/>
</dbReference>
<accession>A0AAN9VLV4</accession>
<reference evidence="2 3" key="1">
    <citation type="submission" date="2024-03" db="EMBL/GenBank/DDBJ databases">
        <title>The genome assembly and annotation of the cricket Gryllus longicercus Weissman &amp; Gray.</title>
        <authorList>
            <person name="Szrajer S."/>
            <person name="Gray D."/>
            <person name="Ylla G."/>
        </authorList>
    </citation>
    <scope>NUCLEOTIDE SEQUENCE [LARGE SCALE GENOMIC DNA]</scope>
    <source>
        <strain evidence="2">DAG 2021-001</strain>
        <tissue evidence="2">Whole body minus gut</tissue>
    </source>
</reference>
<dbReference type="Proteomes" id="UP001378592">
    <property type="component" value="Unassembled WGS sequence"/>
</dbReference>
<dbReference type="AlphaFoldDB" id="A0AAN9VLV4"/>
<name>A0AAN9VLV4_9ORTH</name>
<feature type="compositionally biased region" description="Polar residues" evidence="1">
    <location>
        <begin position="51"/>
        <end position="78"/>
    </location>
</feature>
<evidence type="ECO:0000313" key="3">
    <source>
        <dbReference type="Proteomes" id="UP001378592"/>
    </source>
</evidence>
<gene>
    <name evidence="2" type="ORF">R5R35_007138</name>
</gene>
<sequence>MSFSRAPLSRFNEKNAQKIMGRVTTPQVKDKVKQGGPSNTNANTNTNPNAVKNSSKNNLSKQRSNSSTQQNHQPSPQQRCRGRLGSQCSSLSLEGSENMWAARATSRSTSREVAVSGFDLTALSRTLQQLKGKPKIRQLFEFED</sequence>
<protein>
    <submittedName>
        <fullName evidence="2">Uncharacterized protein</fullName>
    </submittedName>
</protein>
<evidence type="ECO:0000256" key="1">
    <source>
        <dbReference type="SAM" id="MobiDB-lite"/>
    </source>
</evidence>
<feature type="compositionally biased region" description="Low complexity" evidence="1">
    <location>
        <begin position="39"/>
        <end position="50"/>
    </location>
</feature>
<organism evidence="2 3">
    <name type="scientific">Gryllus longicercus</name>
    <dbReference type="NCBI Taxonomy" id="2509291"/>
    <lineage>
        <taxon>Eukaryota</taxon>
        <taxon>Metazoa</taxon>
        <taxon>Ecdysozoa</taxon>
        <taxon>Arthropoda</taxon>
        <taxon>Hexapoda</taxon>
        <taxon>Insecta</taxon>
        <taxon>Pterygota</taxon>
        <taxon>Neoptera</taxon>
        <taxon>Polyneoptera</taxon>
        <taxon>Orthoptera</taxon>
        <taxon>Ensifera</taxon>
        <taxon>Gryllidea</taxon>
        <taxon>Grylloidea</taxon>
        <taxon>Gryllidae</taxon>
        <taxon>Gryllinae</taxon>
        <taxon>Gryllus</taxon>
    </lineage>
</organism>
<keyword evidence="3" id="KW-1185">Reference proteome</keyword>
<feature type="region of interest" description="Disordered" evidence="1">
    <location>
        <begin position="1"/>
        <end position="89"/>
    </location>
</feature>
<comment type="caution">
    <text evidence="2">The sequence shown here is derived from an EMBL/GenBank/DDBJ whole genome shotgun (WGS) entry which is preliminary data.</text>
</comment>